<evidence type="ECO:0000313" key="11">
    <source>
        <dbReference type="Proteomes" id="UP001633002"/>
    </source>
</evidence>
<evidence type="ECO:0000256" key="1">
    <source>
        <dbReference type="ARBA" id="ARBA00004167"/>
    </source>
</evidence>
<evidence type="ECO:0000256" key="9">
    <source>
        <dbReference type="SAM" id="Phobius"/>
    </source>
</evidence>
<evidence type="ECO:0000256" key="2">
    <source>
        <dbReference type="ARBA" id="ARBA00007647"/>
    </source>
</evidence>
<evidence type="ECO:0000256" key="3">
    <source>
        <dbReference type="ARBA" id="ARBA00022676"/>
    </source>
</evidence>
<organism evidence="10 11">
    <name type="scientific">Riccia sorocarpa</name>
    <dbReference type="NCBI Taxonomy" id="122646"/>
    <lineage>
        <taxon>Eukaryota</taxon>
        <taxon>Viridiplantae</taxon>
        <taxon>Streptophyta</taxon>
        <taxon>Embryophyta</taxon>
        <taxon>Marchantiophyta</taxon>
        <taxon>Marchantiopsida</taxon>
        <taxon>Marchantiidae</taxon>
        <taxon>Marchantiales</taxon>
        <taxon>Ricciaceae</taxon>
        <taxon>Riccia</taxon>
    </lineage>
</organism>
<evidence type="ECO:0000256" key="4">
    <source>
        <dbReference type="ARBA" id="ARBA00022679"/>
    </source>
</evidence>
<proteinExistence type="inferred from homology"/>
<dbReference type="GO" id="GO:0016757">
    <property type="term" value="F:glycosyltransferase activity"/>
    <property type="evidence" value="ECO:0007669"/>
    <property type="project" value="UniProtKB-KW"/>
</dbReference>
<feature type="region of interest" description="Disordered" evidence="8">
    <location>
        <begin position="123"/>
        <end position="154"/>
    </location>
</feature>
<protein>
    <recommendedName>
        <fullName evidence="12">Glycosyltransferase family 92 protein</fullName>
    </recommendedName>
</protein>
<feature type="transmembrane region" description="Helical" evidence="9">
    <location>
        <begin position="53"/>
        <end position="79"/>
    </location>
</feature>
<evidence type="ECO:0000256" key="6">
    <source>
        <dbReference type="ARBA" id="ARBA00022989"/>
    </source>
</evidence>
<dbReference type="Proteomes" id="UP001633002">
    <property type="component" value="Unassembled WGS sequence"/>
</dbReference>
<name>A0ABD3G8X6_9MARC</name>
<keyword evidence="4" id="KW-0808">Transferase</keyword>
<reference evidence="10 11" key="1">
    <citation type="submission" date="2024-09" db="EMBL/GenBank/DDBJ databases">
        <title>Chromosome-scale assembly of Riccia sorocarpa.</title>
        <authorList>
            <person name="Paukszto L."/>
        </authorList>
    </citation>
    <scope>NUCLEOTIDE SEQUENCE [LARGE SCALE GENOMIC DNA]</scope>
    <source>
        <strain evidence="10">LP-2024</strain>
        <tissue evidence="10">Aerial parts of the thallus</tissue>
    </source>
</reference>
<keyword evidence="7 9" id="KW-0472">Membrane</keyword>
<dbReference type="Pfam" id="PF01697">
    <property type="entry name" value="Glyco_transf_92"/>
    <property type="match status" value="1"/>
</dbReference>
<evidence type="ECO:0000256" key="7">
    <source>
        <dbReference type="ARBA" id="ARBA00023136"/>
    </source>
</evidence>
<comment type="caution">
    <text evidence="10">The sequence shown here is derived from an EMBL/GenBank/DDBJ whole genome shotgun (WGS) entry which is preliminary data.</text>
</comment>
<keyword evidence="6 9" id="KW-1133">Transmembrane helix</keyword>
<evidence type="ECO:0000256" key="8">
    <source>
        <dbReference type="SAM" id="MobiDB-lite"/>
    </source>
</evidence>
<comment type="similarity">
    <text evidence="2">Belongs to the glycosyltransferase 92 family.</text>
</comment>
<keyword evidence="3" id="KW-0328">Glycosyltransferase</keyword>
<keyword evidence="5 9" id="KW-0812">Transmembrane</keyword>
<accession>A0ABD3G8X6</accession>
<dbReference type="EMBL" id="JBJQOH010000008">
    <property type="protein sequence ID" value="KAL3675598.1"/>
    <property type="molecule type" value="Genomic_DNA"/>
</dbReference>
<dbReference type="AlphaFoldDB" id="A0ABD3G8X6"/>
<evidence type="ECO:0008006" key="12">
    <source>
        <dbReference type="Google" id="ProtNLM"/>
    </source>
</evidence>
<evidence type="ECO:0000256" key="5">
    <source>
        <dbReference type="ARBA" id="ARBA00022692"/>
    </source>
</evidence>
<dbReference type="InterPro" id="IPR008166">
    <property type="entry name" value="Glyco_transf_92"/>
</dbReference>
<sequence length="684" mass="77887">MGWTGEEPTLRRERSFVRASSMEFLPSRYYGTTTINRKPVDSMGFTLSLAKRMCFSLAIIGLLLMVSSLCHGSFSALYYPGRLVSTQENQPLPVNYLRTNYELVPARHRESVSSLAKPQVSVTNAENEKIRSKTLSSFAGTPPDPLAVDGEEQQEQRVEQSQPYIEDIVSLPENLDLVLIRQFADRSLRNRVSFCRYGVNQAASKIINADYVDGRLAVTCTRPEEFAGKTISVANITVEVDDGDGEPLKSRMDYEFPATWNAPLVYSVLPTEDDVVLFVKGLFDRRKLGDYTNLTSFRCVFGSGIETEVTAGAQEVYRCATPEFGPKDVPRQKVYLRYRGRLIPSVAYYDRSKPKLAYQQIMSRLLSLSSPASKHLICSCTMIWNAAKFMKEWVLYNSHLGVEKFFLYDNNSEDDIESVVELLRGYNVSRHFWPWVKTQEAGFSHCAVRAQKECVWMLYTDVDEFLFPKYWMVNLKSGLPKSEFALADTSTRSVFKGVIKDSVGKVASKMKLLKPTDGLQTLGQISFFCRNFGPSGLTQHPPRGVTQGYTCRDEREQRHKSLVLLKAMKPSLANVIHHFDLKPQYTTVYTDPRQGVVNHYKFQAWTEFESKFTKRASTYVANWKEPVNLHSRDRPEGVGPEGVKPEDWESSHCFKNDTALKNYMKKVFRVKDGENAGKLEWELL</sequence>
<evidence type="ECO:0000313" key="10">
    <source>
        <dbReference type="EMBL" id="KAL3675598.1"/>
    </source>
</evidence>
<dbReference type="GO" id="GO:0016020">
    <property type="term" value="C:membrane"/>
    <property type="evidence" value="ECO:0007669"/>
    <property type="project" value="UniProtKB-SubCell"/>
</dbReference>
<keyword evidence="11" id="KW-1185">Reference proteome</keyword>
<comment type="subcellular location">
    <subcellularLocation>
        <location evidence="1">Membrane</location>
        <topology evidence="1">Single-pass membrane protein</topology>
    </subcellularLocation>
</comment>
<dbReference type="PANTHER" id="PTHR21461:SF69">
    <property type="entry name" value="GLYCOSYLTRANSFERASE FAMILY 92 PROTEIN"/>
    <property type="match status" value="1"/>
</dbReference>
<gene>
    <name evidence="10" type="ORF">R1sor_025546</name>
</gene>
<dbReference type="PANTHER" id="PTHR21461">
    <property type="entry name" value="GLYCOSYLTRANSFERASE FAMILY 92 PROTEIN"/>
    <property type="match status" value="1"/>
</dbReference>